<proteinExistence type="predicted"/>
<name>A0ABU3CJ14_9FLAO</name>
<dbReference type="RefSeq" id="WP_311494508.1">
    <property type="nucleotide sequence ID" value="NZ_JAVRHO010000007.1"/>
</dbReference>
<organism evidence="1 2">
    <name type="scientific">Autumnicola lenta</name>
    <dbReference type="NCBI Taxonomy" id="3075593"/>
    <lineage>
        <taxon>Bacteria</taxon>
        <taxon>Pseudomonadati</taxon>
        <taxon>Bacteroidota</taxon>
        <taxon>Flavobacteriia</taxon>
        <taxon>Flavobacteriales</taxon>
        <taxon>Flavobacteriaceae</taxon>
        <taxon>Autumnicola</taxon>
    </lineage>
</organism>
<dbReference type="EMBL" id="JAVRHO010000007">
    <property type="protein sequence ID" value="MDT0646334.1"/>
    <property type="molecule type" value="Genomic_DNA"/>
</dbReference>
<accession>A0ABU3CJ14</accession>
<dbReference type="Proteomes" id="UP001245285">
    <property type="component" value="Unassembled WGS sequence"/>
</dbReference>
<protein>
    <submittedName>
        <fullName evidence="1">Uncharacterized protein</fullName>
    </submittedName>
</protein>
<sequence length="188" mass="21879">MLVDEQLSGRERIELLGSEKWRYMLLDVKELGYETRQKMKTVIKILDVCQIVSRRNAMFKKLELGSTLDASIMYTAMNAILEGRAFDQQELECYFLFLREYENFRHASIDFLPGIDESWIDPDLDLLILGYDEEEIKRVWNSNGELQGESYCDLQDAMVKSTITIKDFIEQGQKLVQGILYPKKSKAA</sequence>
<reference evidence="1 2" key="1">
    <citation type="submission" date="2023-09" db="EMBL/GenBank/DDBJ databases">
        <authorList>
            <person name="Rey-Velasco X."/>
        </authorList>
    </citation>
    <scope>NUCLEOTIDE SEQUENCE [LARGE SCALE GENOMIC DNA]</scope>
    <source>
        <strain evidence="1 2">F260</strain>
    </source>
</reference>
<comment type="caution">
    <text evidence="1">The sequence shown here is derived from an EMBL/GenBank/DDBJ whole genome shotgun (WGS) entry which is preliminary data.</text>
</comment>
<gene>
    <name evidence="1" type="ORF">RM545_06495</name>
</gene>
<evidence type="ECO:0000313" key="2">
    <source>
        <dbReference type="Proteomes" id="UP001245285"/>
    </source>
</evidence>
<evidence type="ECO:0000313" key="1">
    <source>
        <dbReference type="EMBL" id="MDT0646334.1"/>
    </source>
</evidence>
<keyword evidence="2" id="KW-1185">Reference proteome</keyword>